<organism evidence="3">
    <name type="scientific">Chromera velia CCMP2878</name>
    <dbReference type="NCBI Taxonomy" id="1169474"/>
    <lineage>
        <taxon>Eukaryota</taxon>
        <taxon>Sar</taxon>
        <taxon>Alveolata</taxon>
        <taxon>Colpodellida</taxon>
        <taxon>Chromeraceae</taxon>
        <taxon>Chromera</taxon>
    </lineage>
</organism>
<evidence type="ECO:0000256" key="2">
    <source>
        <dbReference type="SAM" id="SignalP"/>
    </source>
</evidence>
<feature type="compositionally biased region" description="Basic and acidic residues" evidence="1">
    <location>
        <begin position="130"/>
        <end position="140"/>
    </location>
</feature>
<dbReference type="AlphaFoldDB" id="A0A0G4IAM2"/>
<dbReference type="EMBL" id="CDMZ01005753">
    <property type="protein sequence ID" value="CEM54071.1"/>
    <property type="molecule type" value="Genomic_DNA"/>
</dbReference>
<feature type="chain" id="PRO_5005192539" evidence="2">
    <location>
        <begin position="20"/>
        <end position="249"/>
    </location>
</feature>
<feature type="signal peptide" evidence="2">
    <location>
        <begin position="1"/>
        <end position="19"/>
    </location>
</feature>
<evidence type="ECO:0000313" key="3">
    <source>
        <dbReference type="EMBL" id="CEM54071.1"/>
    </source>
</evidence>
<feature type="compositionally biased region" description="Polar residues" evidence="1">
    <location>
        <begin position="186"/>
        <end position="198"/>
    </location>
</feature>
<reference evidence="3" key="1">
    <citation type="submission" date="2014-11" db="EMBL/GenBank/DDBJ databases">
        <authorList>
            <person name="Otto D Thomas"/>
            <person name="Naeem Raeece"/>
        </authorList>
    </citation>
    <scope>NUCLEOTIDE SEQUENCE</scope>
</reference>
<dbReference type="VEuPathDB" id="CryptoDB:Cvel_12489"/>
<sequence>MHFLLNIFLSIDMLQTVLKISSLSIRWTALRAPTALGVALPPGAGYESEYVQRGHSPMRREVAKAPAETPHLQIRALIRDARQELLRVKEYHTVCAALKGRLRLSMPSKSPLPTVAARKTSGGSTQTVDQGDREETDRTLKEVDKKIRECEAALLDLLIRIQNEADLRAGGFSPRRQPSPSPPPQKSNNNLEATQTDNPGPYFDLSVSPPRKIKQASPQKPNLPSPSRRSNSPVMRNMRVLFDGSFAGL</sequence>
<feature type="region of interest" description="Disordered" evidence="1">
    <location>
        <begin position="107"/>
        <end position="140"/>
    </location>
</feature>
<accession>A0A0G4IAM2</accession>
<keyword evidence="2" id="KW-0732">Signal</keyword>
<feature type="region of interest" description="Disordered" evidence="1">
    <location>
        <begin position="169"/>
        <end position="236"/>
    </location>
</feature>
<protein>
    <submittedName>
        <fullName evidence="3">Uncharacterized protein</fullName>
    </submittedName>
</protein>
<proteinExistence type="predicted"/>
<name>A0A0G4IAM2_9ALVE</name>
<evidence type="ECO:0000256" key="1">
    <source>
        <dbReference type="SAM" id="MobiDB-lite"/>
    </source>
</evidence>
<feature type="compositionally biased region" description="Low complexity" evidence="1">
    <location>
        <begin position="225"/>
        <end position="236"/>
    </location>
</feature>
<gene>
    <name evidence="3" type="ORF">Cvel_12489</name>
</gene>